<dbReference type="GO" id="GO:0005829">
    <property type="term" value="C:cytosol"/>
    <property type="evidence" value="ECO:0007669"/>
    <property type="project" value="TreeGrafter"/>
</dbReference>
<dbReference type="PANTHER" id="PTHR43055">
    <property type="entry name" value="FORMATE-DEPENDENT PHOSPHORIBOSYLGLYCINAMIDE FORMYLTRANSFERASE"/>
    <property type="match status" value="1"/>
</dbReference>
<dbReference type="EMBL" id="AP018449">
    <property type="protein sequence ID" value="BBB91284.1"/>
    <property type="molecule type" value="Genomic_DNA"/>
</dbReference>
<evidence type="ECO:0000256" key="4">
    <source>
        <dbReference type="PROSITE-ProRule" id="PRU00409"/>
    </source>
</evidence>
<dbReference type="InterPro" id="IPR003806">
    <property type="entry name" value="ATP-grasp_PylC-type"/>
</dbReference>
<dbReference type="Proteomes" id="UP000276437">
    <property type="component" value="Chromosome"/>
</dbReference>
<proteinExistence type="predicted"/>
<evidence type="ECO:0000313" key="7">
    <source>
        <dbReference type="Proteomes" id="UP000276437"/>
    </source>
</evidence>
<dbReference type="PROSITE" id="PS50975">
    <property type="entry name" value="ATP_GRASP"/>
    <property type="match status" value="1"/>
</dbReference>
<name>A0A348AJN6_9FIRM</name>
<dbReference type="OrthoDB" id="5415832at2"/>
<gene>
    <name evidence="6" type="ORF">MAMMFC1_01956</name>
</gene>
<dbReference type="InterPro" id="IPR011761">
    <property type="entry name" value="ATP-grasp"/>
</dbReference>
<dbReference type="InterPro" id="IPR023890">
    <property type="entry name" value="Pyrrolys_PylC"/>
</dbReference>
<protein>
    <submittedName>
        <fullName evidence="6">Carbamoyl phosphate synthase-like protein</fullName>
    </submittedName>
</protein>
<dbReference type="GO" id="GO:0016874">
    <property type="term" value="F:ligase activity"/>
    <property type="evidence" value="ECO:0007669"/>
    <property type="project" value="UniProtKB-KW"/>
</dbReference>
<dbReference type="SUPFAM" id="SSF56059">
    <property type="entry name" value="Glutathione synthetase ATP-binding domain-like"/>
    <property type="match status" value="1"/>
</dbReference>
<dbReference type="RefSeq" id="WP_126308325.1">
    <property type="nucleotide sequence ID" value="NZ_AP018449.1"/>
</dbReference>
<organism evidence="6 7">
    <name type="scientific">Methylomusa anaerophila</name>
    <dbReference type="NCBI Taxonomy" id="1930071"/>
    <lineage>
        <taxon>Bacteria</taxon>
        <taxon>Bacillati</taxon>
        <taxon>Bacillota</taxon>
        <taxon>Negativicutes</taxon>
        <taxon>Selenomonadales</taxon>
        <taxon>Sporomusaceae</taxon>
        <taxon>Methylomusa</taxon>
    </lineage>
</organism>
<dbReference type="InterPro" id="IPR016185">
    <property type="entry name" value="PreATP-grasp_dom_sf"/>
</dbReference>
<reference evidence="6 7" key="1">
    <citation type="journal article" date="2018" name="Int. J. Syst. Evol. Microbiol.">
        <title>Methylomusa anaerophila gen. nov., sp. nov., an anaerobic methanol-utilizing bacterium isolated from a microbial fuel cell.</title>
        <authorList>
            <person name="Amano N."/>
            <person name="Yamamuro A."/>
            <person name="Miyahara M."/>
            <person name="Kouzuma A."/>
            <person name="Abe T."/>
            <person name="Watanabe K."/>
        </authorList>
    </citation>
    <scope>NUCLEOTIDE SEQUENCE [LARGE SCALE GENOMIC DNA]</scope>
    <source>
        <strain evidence="6 7">MMFC1</strain>
    </source>
</reference>
<sequence length="395" mass="42992">MRIAVLGGKLQGVEACYLAKKAGWEVCLADKNPAAAATGLCDSFVEMDLLDKDKLTWLLRTVEFVVPALEDRRVLDTIYDCARAAGVRVLYDRDAYRLSASKLASDQLFARLGVPAPRPWPDCRFPVTVKPSGASGSEGVRQVQSPAELNQFLQSFGRQGEWVIQEFLDGPSYSIEIAGMAGEYRTFQVTELEMDAGYDCKRVLAPAILSPDKVQQLADCALVLARELQLDGIMDIEVILHDNALKVLEIDARLPSQTLTAVYHSTGVNVLELLGTGFAAGQQPKVLTTAAARGVVYEHIRVGGGQIEVCGEHIMGGVGPLFAAADFFGADEALTNFHPGRQEWVATLIVTGKTRRQVWQRRETVIRNIMQACGLAQYLDSAPLPPMGGKEGMVI</sequence>
<dbReference type="GO" id="GO:0005524">
    <property type="term" value="F:ATP binding"/>
    <property type="evidence" value="ECO:0007669"/>
    <property type="project" value="UniProtKB-UniRule"/>
</dbReference>
<dbReference type="Gene3D" id="3.30.470.20">
    <property type="entry name" value="ATP-grasp fold, B domain"/>
    <property type="match status" value="1"/>
</dbReference>
<dbReference type="GO" id="GO:0046872">
    <property type="term" value="F:metal ion binding"/>
    <property type="evidence" value="ECO:0007669"/>
    <property type="project" value="InterPro"/>
</dbReference>
<dbReference type="SUPFAM" id="SSF52440">
    <property type="entry name" value="PreATP-grasp domain"/>
    <property type="match status" value="1"/>
</dbReference>
<keyword evidence="2 4" id="KW-0547">Nucleotide-binding</keyword>
<evidence type="ECO:0000259" key="5">
    <source>
        <dbReference type="PROSITE" id="PS50975"/>
    </source>
</evidence>
<evidence type="ECO:0000313" key="6">
    <source>
        <dbReference type="EMBL" id="BBB91284.1"/>
    </source>
</evidence>
<feature type="domain" description="ATP-grasp" evidence="5">
    <location>
        <begin position="88"/>
        <end position="279"/>
    </location>
</feature>
<evidence type="ECO:0000256" key="2">
    <source>
        <dbReference type="ARBA" id="ARBA00022741"/>
    </source>
</evidence>
<evidence type="ECO:0000256" key="1">
    <source>
        <dbReference type="ARBA" id="ARBA00022598"/>
    </source>
</evidence>
<dbReference type="Gene3D" id="3.40.50.720">
    <property type="entry name" value="NAD(P)-binding Rossmann-like Domain"/>
    <property type="match status" value="1"/>
</dbReference>
<dbReference type="PANTHER" id="PTHR43055:SF1">
    <property type="entry name" value="FORMATE-DEPENDENT PHOSPHORIBOSYLGLYCINAMIDE FORMYLTRANSFERASE"/>
    <property type="match status" value="1"/>
</dbReference>
<keyword evidence="7" id="KW-1185">Reference proteome</keyword>
<evidence type="ECO:0000256" key="3">
    <source>
        <dbReference type="ARBA" id="ARBA00022840"/>
    </source>
</evidence>
<dbReference type="NCBIfam" id="TIGR03909">
    <property type="entry name" value="pyrrolys_PylC"/>
    <property type="match status" value="1"/>
</dbReference>
<keyword evidence="3 4" id="KW-0067">ATP-binding</keyword>
<dbReference type="AlphaFoldDB" id="A0A348AJN6"/>
<dbReference type="KEGG" id="mana:MAMMFC1_01956"/>
<accession>A0A348AJN6</accession>
<dbReference type="GO" id="GO:0071524">
    <property type="term" value="P:pyrrolysine biosynthetic process"/>
    <property type="evidence" value="ECO:0007669"/>
    <property type="project" value="InterPro"/>
</dbReference>
<dbReference type="Pfam" id="PF02655">
    <property type="entry name" value="ATP-grasp_3"/>
    <property type="match status" value="1"/>
</dbReference>
<keyword evidence="1" id="KW-0436">Ligase</keyword>